<protein>
    <submittedName>
        <fullName evidence="2">Uncharacterized protein</fullName>
    </submittedName>
</protein>
<proteinExistence type="predicted"/>
<name>A0A7R9GSG9_TIMCR</name>
<sequence>MEGESETILGKPPSIPTLNQDLNSNLPVSGSLVYCESDVINHVTSLFMIAQFTVDILCTLDAKHYRYYYPKPVQCVSSQGIVIIEANSNCEIGEMHLMYKLSECNAVTVRPLYPEYFPKYHLANRKPFQRIYEQLNEQVRGTPCCLNMSDKQCGVYRHKVDISSTSSSSAMDIPKNVEVQSSKDCNQTDLPMRKYSRLANALVVLSSTAEDGEIEVRFSKAVRGLSSLDPCVIQHSPQLAQKRFSFLLEELNHANIINDVLAENAKKEYLHFCNLKKSELQEIFRPCDQFSDEVGLDTIYGSFLIGEANYKHLWEVIKICLVLSHGNATVEGGFSVNKSLLFENMHEKTVTAQRHIHDEIQEAGGIKNIHISKKMLDYVRGAQKRYHEYLEMKKQERSEEDKKKAEKRKLDIQVKDLEGKKKNDGN</sequence>
<accession>A0A7R9GSG9</accession>
<dbReference type="AlphaFoldDB" id="A0A7R9GSG9"/>
<organism evidence="2">
    <name type="scientific">Timema cristinae</name>
    <name type="common">Walking stick</name>
    <dbReference type="NCBI Taxonomy" id="61476"/>
    <lineage>
        <taxon>Eukaryota</taxon>
        <taxon>Metazoa</taxon>
        <taxon>Ecdysozoa</taxon>
        <taxon>Arthropoda</taxon>
        <taxon>Hexapoda</taxon>
        <taxon>Insecta</taxon>
        <taxon>Pterygota</taxon>
        <taxon>Neoptera</taxon>
        <taxon>Polyneoptera</taxon>
        <taxon>Phasmatodea</taxon>
        <taxon>Timematodea</taxon>
        <taxon>Timematoidea</taxon>
        <taxon>Timematidae</taxon>
        <taxon>Timema</taxon>
    </lineage>
</organism>
<reference evidence="2" key="1">
    <citation type="submission" date="2020-11" db="EMBL/GenBank/DDBJ databases">
        <authorList>
            <person name="Tran Van P."/>
        </authorList>
    </citation>
    <scope>NUCLEOTIDE SEQUENCE</scope>
</reference>
<feature type="region of interest" description="Disordered" evidence="1">
    <location>
        <begin position="393"/>
        <end position="426"/>
    </location>
</feature>
<dbReference type="EMBL" id="OC316981">
    <property type="protein sequence ID" value="CAD7394487.1"/>
    <property type="molecule type" value="Genomic_DNA"/>
</dbReference>
<evidence type="ECO:0000256" key="1">
    <source>
        <dbReference type="SAM" id="MobiDB-lite"/>
    </source>
</evidence>
<evidence type="ECO:0000313" key="2">
    <source>
        <dbReference type="EMBL" id="CAD7394487.1"/>
    </source>
</evidence>
<gene>
    <name evidence="2" type="ORF">TCEB3V08_LOCUS2412</name>
</gene>